<protein>
    <submittedName>
        <fullName evidence="2">Uncharacterized protein</fullName>
    </submittedName>
</protein>
<keyword evidence="1" id="KW-1133">Transmembrane helix</keyword>
<keyword evidence="1" id="KW-0472">Membrane</keyword>
<organism evidence="2 3">
    <name type="scientific">Candidatus Curtissbacteria bacterium RIFCSPHIGHO2_02_FULL_42_15</name>
    <dbReference type="NCBI Taxonomy" id="1797716"/>
    <lineage>
        <taxon>Bacteria</taxon>
        <taxon>Candidatus Curtissiibacteriota</taxon>
    </lineage>
</organism>
<accession>A0A1F5GHC7</accession>
<comment type="caution">
    <text evidence="2">The sequence shown here is derived from an EMBL/GenBank/DDBJ whole genome shotgun (WGS) entry which is preliminary data.</text>
</comment>
<keyword evidence="1" id="KW-0812">Transmembrane</keyword>
<dbReference type="AlphaFoldDB" id="A0A1F5GHC7"/>
<evidence type="ECO:0000313" key="3">
    <source>
        <dbReference type="Proteomes" id="UP000177124"/>
    </source>
</evidence>
<reference evidence="2 3" key="1">
    <citation type="journal article" date="2016" name="Nat. Commun.">
        <title>Thousands of microbial genomes shed light on interconnected biogeochemical processes in an aquifer system.</title>
        <authorList>
            <person name="Anantharaman K."/>
            <person name="Brown C.T."/>
            <person name="Hug L.A."/>
            <person name="Sharon I."/>
            <person name="Castelle C.J."/>
            <person name="Probst A.J."/>
            <person name="Thomas B.C."/>
            <person name="Singh A."/>
            <person name="Wilkins M.J."/>
            <person name="Karaoz U."/>
            <person name="Brodie E.L."/>
            <person name="Williams K.H."/>
            <person name="Hubbard S.S."/>
            <person name="Banfield J.F."/>
        </authorList>
    </citation>
    <scope>NUCLEOTIDE SEQUENCE [LARGE SCALE GENOMIC DNA]</scope>
</reference>
<proteinExistence type="predicted"/>
<evidence type="ECO:0000313" key="2">
    <source>
        <dbReference type="EMBL" id="OGD91255.1"/>
    </source>
</evidence>
<name>A0A1F5GHC7_9BACT</name>
<feature type="transmembrane region" description="Helical" evidence="1">
    <location>
        <begin position="6"/>
        <end position="25"/>
    </location>
</feature>
<evidence type="ECO:0000256" key="1">
    <source>
        <dbReference type="SAM" id="Phobius"/>
    </source>
</evidence>
<dbReference type="Proteomes" id="UP000177124">
    <property type="component" value="Unassembled WGS sequence"/>
</dbReference>
<gene>
    <name evidence="2" type="ORF">A3D07_01805</name>
</gene>
<dbReference type="EMBL" id="MFBF01000020">
    <property type="protein sequence ID" value="OGD91255.1"/>
    <property type="molecule type" value="Genomic_DNA"/>
</dbReference>
<sequence length="237" mass="26950">MQKGFWVIYFVILTAVAILLLILNFKTISAYYYQIRYPATATSATEVIDASLEPEQEAVTKDSIFVTDRKGRRSELIPVANYNIQAKVAINARHPQSVKIGNFLDDLLTNDLVLVWGKIADDYYLKRINFSHQFAYMTFKYKDPDLNQDPGQEYIFTHVSSNHLIAANTNLDHALRQLQKGDIVRLKGYLVNITGADKTLINTSTVRTDNWQQGEGNTGGSEFIYVTELQNGDRLFK</sequence>
<dbReference type="STRING" id="1797716.A3D07_01805"/>